<feature type="compositionally biased region" description="Acidic residues" evidence="2">
    <location>
        <begin position="155"/>
        <end position="166"/>
    </location>
</feature>
<dbReference type="InterPro" id="IPR007139">
    <property type="entry name" value="DUF349"/>
</dbReference>
<dbReference type="RefSeq" id="WP_225697883.1">
    <property type="nucleotide sequence ID" value="NZ_JAIXNE010000002.1"/>
</dbReference>
<evidence type="ECO:0000313" key="4">
    <source>
        <dbReference type="EMBL" id="MCA6075947.1"/>
    </source>
</evidence>
<gene>
    <name evidence="3" type="ORF">LDX50_07805</name>
    <name evidence="4" type="ORF">LDX50_13775</name>
    <name evidence="5" type="ORF">LDX50_19495</name>
</gene>
<evidence type="ECO:0000256" key="2">
    <source>
        <dbReference type="SAM" id="MobiDB-lite"/>
    </source>
</evidence>
<evidence type="ECO:0000256" key="1">
    <source>
        <dbReference type="SAM" id="Coils"/>
    </source>
</evidence>
<comment type="caution">
    <text evidence="5">The sequence shown here is derived from an EMBL/GenBank/DDBJ whole genome shotgun (WGS) entry which is preliminary data.</text>
</comment>
<sequence>MAQDKDLEEKEVRAALDGADQTNGTPKSTTETEEKPLDEKPVPSEDTKAPIDKSDPVATTDSPETEEVVEESPVSEDKIEVTGDEAEQSEAETAEVTNEDITANEAEEDASKNEGQGAHQDEPSAGVVAEKPESSGDNEKTKTELESEHDLKEKDDDEDHEDEDIDYSVYSRKELVEVIKELAKADNVIQAEKKAREIKHFFDEFRAHERQEALDRFIAEGGEEGDFSYRPDELTLRFDANYQLIRDRKHDYTKNRERQKDENLKKKEDILERLREFVDSEETNISFDTFKKFQEEWKNVGPVPGSYARTMWANYNALIDRFYDNRSIYYELKELDRRKNLESKLELCDKAEALLDRNQISDAVKELNELHHEFKHIGPVPKDEQEPLWHRFKAASDAVYERRKEFVDKLKGELEANLAVKAALADEVEAFEKFDSDRIKAWNEKTKEILAIQKKWENTGGLPRAQAKEVNKKFWSAFKTFFSNKNHFFKKLDAEREANLEKKQAMVQQALALKDSEDFQDTAEKLKELQRQWREIGPVPGKFRESVYKEFKEACDAFFERKRASRDDASKEYVENLEKKKEICKKIQELAKGDGDHVEKFKKYQEEYNETGFVPKKDISKIRDMYTKAVDTYIKSLETLDEDQKEKLRIENEVSDILHSPNADQKLYRKEQSLRKQISSIENDIAVWKNNLEFFADSKKANKLKDEFQSKIDSAADELQHLKKQLRIIRTAG</sequence>
<dbReference type="AlphaFoldDB" id="A0A9X1KYG4"/>
<feature type="compositionally biased region" description="Basic and acidic residues" evidence="2">
    <location>
        <begin position="30"/>
        <end position="55"/>
    </location>
</feature>
<keyword evidence="1" id="KW-0175">Coiled coil</keyword>
<dbReference type="EMBL" id="JAIXNE010000004">
    <property type="protein sequence ID" value="MCA6077075.1"/>
    <property type="molecule type" value="Genomic_DNA"/>
</dbReference>
<dbReference type="Pfam" id="PF03993">
    <property type="entry name" value="DUF349"/>
    <property type="match status" value="5"/>
</dbReference>
<feature type="coiled-coil region" evidence="1">
    <location>
        <begin position="671"/>
        <end position="732"/>
    </location>
</feature>
<proteinExistence type="predicted"/>
<feature type="compositionally biased region" description="Acidic residues" evidence="2">
    <location>
        <begin position="82"/>
        <end position="93"/>
    </location>
</feature>
<dbReference type="EMBL" id="JAIXNE010000003">
    <property type="protein sequence ID" value="MCA6075947.1"/>
    <property type="molecule type" value="Genomic_DNA"/>
</dbReference>
<reference evidence="5" key="1">
    <citation type="submission" date="2021-09" db="EMBL/GenBank/DDBJ databases">
        <title>Fulvivirga sp. isolated from coastal sediment.</title>
        <authorList>
            <person name="Yu H."/>
        </authorList>
    </citation>
    <scope>NUCLEOTIDE SEQUENCE</scope>
    <source>
        <strain evidence="5">1062</strain>
    </source>
</reference>
<feature type="region of interest" description="Disordered" evidence="2">
    <location>
        <begin position="1"/>
        <end position="166"/>
    </location>
</feature>
<accession>A0A9X1KYG4</accession>
<evidence type="ECO:0000313" key="3">
    <source>
        <dbReference type="EMBL" id="MCA6074770.1"/>
    </source>
</evidence>
<name>A0A9X1KYG4_9BACT</name>
<feature type="compositionally biased region" description="Basic and acidic residues" evidence="2">
    <location>
        <begin position="1"/>
        <end position="14"/>
    </location>
</feature>
<keyword evidence="6" id="KW-1185">Reference proteome</keyword>
<dbReference type="Proteomes" id="UP001139409">
    <property type="component" value="Unassembled WGS sequence"/>
</dbReference>
<organism evidence="5 6">
    <name type="scientific">Fulvivirga sedimenti</name>
    <dbReference type="NCBI Taxonomy" id="2879465"/>
    <lineage>
        <taxon>Bacteria</taxon>
        <taxon>Pseudomonadati</taxon>
        <taxon>Bacteroidota</taxon>
        <taxon>Cytophagia</taxon>
        <taxon>Cytophagales</taxon>
        <taxon>Fulvivirgaceae</taxon>
        <taxon>Fulvivirga</taxon>
    </lineage>
</organism>
<evidence type="ECO:0000313" key="5">
    <source>
        <dbReference type="EMBL" id="MCA6077075.1"/>
    </source>
</evidence>
<dbReference type="EMBL" id="JAIXNE010000002">
    <property type="protein sequence ID" value="MCA6074770.1"/>
    <property type="molecule type" value="Genomic_DNA"/>
</dbReference>
<protein>
    <submittedName>
        <fullName evidence="5">DUF349 domain-containing protein</fullName>
    </submittedName>
</protein>
<feature type="compositionally biased region" description="Basic and acidic residues" evidence="2">
    <location>
        <begin position="130"/>
        <end position="154"/>
    </location>
</feature>
<feature type="compositionally biased region" description="Acidic residues" evidence="2">
    <location>
        <begin position="63"/>
        <end position="74"/>
    </location>
</feature>
<evidence type="ECO:0000313" key="6">
    <source>
        <dbReference type="Proteomes" id="UP001139409"/>
    </source>
</evidence>